<dbReference type="OrthoDB" id="1490648at2"/>
<organism evidence="1 2">
    <name type="scientific">Flavilitoribacter nigricans (strain ATCC 23147 / DSM 23189 / NBRC 102662 / NCIMB 1420 / SS-2)</name>
    <name type="common">Lewinella nigricans</name>
    <dbReference type="NCBI Taxonomy" id="1122177"/>
    <lineage>
        <taxon>Bacteria</taxon>
        <taxon>Pseudomonadati</taxon>
        <taxon>Bacteroidota</taxon>
        <taxon>Saprospiria</taxon>
        <taxon>Saprospirales</taxon>
        <taxon>Lewinellaceae</taxon>
        <taxon>Flavilitoribacter</taxon>
    </lineage>
</organism>
<evidence type="ECO:0000313" key="1">
    <source>
        <dbReference type="EMBL" id="PHN00980.1"/>
    </source>
</evidence>
<evidence type="ECO:0000313" key="2">
    <source>
        <dbReference type="Proteomes" id="UP000223913"/>
    </source>
</evidence>
<protein>
    <submittedName>
        <fullName evidence="1">Uncharacterized protein</fullName>
    </submittedName>
</protein>
<reference evidence="1 2" key="1">
    <citation type="submission" date="2017-10" db="EMBL/GenBank/DDBJ databases">
        <title>The draft genome sequence of Lewinella nigricans NBRC 102662.</title>
        <authorList>
            <person name="Wang K."/>
        </authorList>
    </citation>
    <scope>NUCLEOTIDE SEQUENCE [LARGE SCALE GENOMIC DNA]</scope>
    <source>
        <strain evidence="1 2">NBRC 102662</strain>
    </source>
</reference>
<name>A0A2D0MXS6_FLAN2</name>
<comment type="caution">
    <text evidence="1">The sequence shown here is derived from an EMBL/GenBank/DDBJ whole genome shotgun (WGS) entry which is preliminary data.</text>
</comment>
<accession>A0A2D0MXS6</accession>
<proteinExistence type="predicted"/>
<dbReference type="EMBL" id="PDUD01000067">
    <property type="protein sequence ID" value="PHN00980.1"/>
    <property type="molecule type" value="Genomic_DNA"/>
</dbReference>
<keyword evidence="2" id="KW-1185">Reference proteome</keyword>
<dbReference type="Proteomes" id="UP000223913">
    <property type="component" value="Unassembled WGS sequence"/>
</dbReference>
<dbReference type="AlphaFoldDB" id="A0A2D0MXS6"/>
<sequence>MSISIEEINSLISVISKNKVKQIEIIGNGEHSTSQVQQLYELLVNEEIKTDEEGREFFFDGAVNQILYFNRLKRKLRSRLYNTLFFIDVNRSTFNEIQRAYYTCYKESTAVKILIGRYARNSAISLAERTIKKAIKFDFTDITLELARTLRMHYSNIKGDKKKFAHYKKILKKYSEIYLAELKAEEYYSDLIINFAGSQSTKPELLDVVKKNCLELKEIIVKYNSYKLNLHSYMMFILRYEIENDFSNTLIVCNEAIKYFESKPHIISKTVVINFSLKKLVCFIMLKRFLEGENVAKYCLKLLPEGSVNWLISQNYYVILSFHSNQLQKAYSLYQEAKNHLDFDDKTIAYLEHWKVHEALINYLIAIKKVEINKNDDSTNFRLSKFINNVPTYSKDKQGVNISILIIQILFLLQNGKYEEIIDRTESLKTYVHRYLRRDHTFRSNCFIKMLLCLPAASFHKAGVTRKAKKYIDLLKSVPIEKANQSPEVEIIPYEMLWEFVLESLDNKFH</sequence>
<dbReference type="RefSeq" id="WP_099155634.1">
    <property type="nucleotide sequence ID" value="NZ_PDUD01000067.1"/>
</dbReference>
<gene>
    <name evidence="1" type="ORF">CRP01_39560</name>
</gene>